<dbReference type="EMBL" id="JAACAK010000133">
    <property type="protein sequence ID" value="NIR76592.1"/>
    <property type="molecule type" value="Genomic_DNA"/>
</dbReference>
<feature type="binding site" evidence="10">
    <location>
        <position position="163"/>
    </location>
    <ligand>
        <name>(2R)-2-phosphoglycerate</name>
        <dbReference type="ChEBI" id="CHEBI:58289"/>
    </ligand>
</feature>
<comment type="similarity">
    <text evidence="2 10">Belongs to the enolase family.</text>
</comment>
<evidence type="ECO:0000313" key="17">
    <source>
        <dbReference type="Proteomes" id="UP000702544"/>
    </source>
</evidence>
<evidence type="ECO:0000256" key="5">
    <source>
        <dbReference type="ARBA" id="ARBA00022525"/>
    </source>
</evidence>
<feature type="active site" description="Proton acceptor" evidence="10 11">
    <location>
        <position position="336"/>
    </location>
</feature>
<feature type="domain" description="Enolase N-terminal" evidence="15">
    <location>
        <begin position="4"/>
        <end position="134"/>
    </location>
</feature>
<evidence type="ECO:0000259" key="14">
    <source>
        <dbReference type="SMART" id="SM01192"/>
    </source>
</evidence>
<name>A0AAE5CC27_9BACT</name>
<dbReference type="Pfam" id="PF00113">
    <property type="entry name" value="Enolase_C"/>
    <property type="match status" value="1"/>
</dbReference>
<comment type="pathway">
    <text evidence="1 10">Carbohydrate degradation; glycolysis; pyruvate from D-glyceraldehyde 3-phosphate: step 4/5.</text>
</comment>
<dbReference type="GO" id="GO:0009986">
    <property type="term" value="C:cell surface"/>
    <property type="evidence" value="ECO:0007669"/>
    <property type="project" value="UniProtKB-SubCell"/>
</dbReference>
<dbReference type="Gene3D" id="3.30.390.10">
    <property type="entry name" value="Enolase-like, N-terminal domain"/>
    <property type="match status" value="1"/>
</dbReference>
<evidence type="ECO:0000256" key="7">
    <source>
        <dbReference type="ARBA" id="ARBA00023152"/>
    </source>
</evidence>
<evidence type="ECO:0000256" key="13">
    <source>
        <dbReference type="PIRSR" id="PIRSR001400-3"/>
    </source>
</evidence>
<feature type="active site" description="Proton donor" evidence="10 11">
    <location>
        <position position="205"/>
    </location>
</feature>
<evidence type="ECO:0000256" key="3">
    <source>
        <dbReference type="ARBA" id="ARBA00012058"/>
    </source>
</evidence>
<dbReference type="InterPro" id="IPR020809">
    <property type="entry name" value="Enolase_CS"/>
</dbReference>
<feature type="binding site" evidence="10">
    <location>
        <position position="387"/>
    </location>
    <ligand>
        <name>(2R)-2-phosphoglycerate</name>
        <dbReference type="ChEBI" id="CHEBI:58289"/>
    </ligand>
</feature>
<feature type="binding site" evidence="12">
    <location>
        <position position="164"/>
    </location>
    <ligand>
        <name>substrate</name>
    </ligand>
</feature>
<dbReference type="SFLD" id="SFLDS00001">
    <property type="entry name" value="Enolase"/>
    <property type="match status" value="1"/>
</dbReference>
<dbReference type="PANTHER" id="PTHR11902:SF1">
    <property type="entry name" value="ENOLASE"/>
    <property type="match status" value="1"/>
</dbReference>
<dbReference type="PANTHER" id="PTHR11902">
    <property type="entry name" value="ENOLASE"/>
    <property type="match status" value="1"/>
</dbReference>
<dbReference type="AlphaFoldDB" id="A0AAE5CC27"/>
<dbReference type="GO" id="GO:0005576">
    <property type="term" value="C:extracellular region"/>
    <property type="evidence" value="ECO:0007669"/>
    <property type="project" value="UniProtKB-SubCell"/>
</dbReference>
<dbReference type="SMART" id="SM01193">
    <property type="entry name" value="Enolase_N"/>
    <property type="match status" value="1"/>
</dbReference>
<feature type="binding site" evidence="12">
    <location>
        <begin position="363"/>
        <end position="366"/>
    </location>
    <ligand>
        <name>substrate</name>
    </ligand>
</feature>
<evidence type="ECO:0000256" key="1">
    <source>
        <dbReference type="ARBA" id="ARBA00005031"/>
    </source>
</evidence>
<dbReference type="NCBIfam" id="TIGR01060">
    <property type="entry name" value="eno"/>
    <property type="match status" value="1"/>
</dbReference>
<dbReference type="GO" id="GO:0000015">
    <property type="term" value="C:phosphopyruvate hydratase complex"/>
    <property type="evidence" value="ECO:0007669"/>
    <property type="project" value="InterPro"/>
</dbReference>
<evidence type="ECO:0000313" key="16">
    <source>
        <dbReference type="EMBL" id="NIR76592.1"/>
    </source>
</evidence>
<dbReference type="Pfam" id="PF03952">
    <property type="entry name" value="Enolase_N"/>
    <property type="match status" value="1"/>
</dbReference>
<accession>A0AAE5CC27</accession>
<keyword evidence="10 13" id="KW-0479">Metal-binding</keyword>
<keyword evidence="10" id="KW-0963">Cytoplasm</keyword>
<dbReference type="Gene3D" id="3.20.20.120">
    <property type="entry name" value="Enolase-like C-terminal domain"/>
    <property type="match status" value="1"/>
</dbReference>
<protein>
    <recommendedName>
        <fullName evidence="4 10">Enolase</fullName>
        <ecNumber evidence="3 10">4.2.1.11</ecNumber>
    </recommendedName>
    <alternativeName>
        <fullName evidence="10">2-phospho-D-glycerate hydro-lyase</fullName>
    </alternativeName>
    <alternativeName>
        <fullName evidence="10">2-phosphoglycerate dehydratase</fullName>
    </alternativeName>
</protein>
<dbReference type="Proteomes" id="UP000702544">
    <property type="component" value="Unassembled WGS sequence"/>
</dbReference>
<evidence type="ECO:0000256" key="10">
    <source>
        <dbReference type="HAMAP-Rule" id="MF_00318"/>
    </source>
</evidence>
<feature type="binding site" evidence="12">
    <location>
        <position position="311"/>
    </location>
    <ligand>
        <name>substrate</name>
    </ligand>
</feature>
<dbReference type="PIRSF" id="PIRSF001400">
    <property type="entry name" value="Enolase"/>
    <property type="match status" value="1"/>
</dbReference>
<feature type="binding site" evidence="10 13">
    <location>
        <position position="242"/>
    </location>
    <ligand>
        <name>Mg(2+)</name>
        <dbReference type="ChEBI" id="CHEBI:18420"/>
    </ligand>
</feature>
<comment type="catalytic activity">
    <reaction evidence="10">
        <text>(2R)-2-phosphoglycerate = phosphoenolpyruvate + H2O</text>
        <dbReference type="Rhea" id="RHEA:10164"/>
        <dbReference type="ChEBI" id="CHEBI:15377"/>
        <dbReference type="ChEBI" id="CHEBI:58289"/>
        <dbReference type="ChEBI" id="CHEBI:58702"/>
        <dbReference type="EC" id="4.2.1.11"/>
    </reaction>
</comment>
<dbReference type="GO" id="GO:0000287">
    <property type="term" value="F:magnesium ion binding"/>
    <property type="evidence" value="ECO:0007669"/>
    <property type="project" value="UniProtKB-UniRule"/>
</dbReference>
<sequence>MSEIVEVRAREILDSRGNPTVEADVVLANGTLGRAAVPSGASTGEHEAVELRDGDSKRYGGKGVLKAVENIEKVIGPEIRGLDPVDQVGIDKLLVQLDGTDNKSRLGANAILAVSLANARAAAAVLRLPLHRYLGGPLSRVLPVPMMNILNGGAHASNNVDIQEFMVMPIGADSFGTALRWGAEVFHALKKLLSEKGLSVAVGDEGGFAPDLDSNEQAIEYVLAAIQRAGYEPGDQVALALDVAASELGRDGVYRMGTEDSLSAGDLTEMYGNWCDRYPIRSIEDGLGEDDWDGWKELTGWLGDRVQLVGDDIFVTNTERLLRGIAADVANSILIKVNQIGTLTETLKAIELARTAGYTAVISHRSGETEDTFIADLAVATAVGQIKTGSLSRSDRTAKYNRLLRIEEELGAKAEYGARHLSVQGRLT</sequence>
<keyword evidence="8 10" id="KW-0456">Lyase</keyword>
<comment type="cofactor">
    <cofactor evidence="13">
        <name>Mg(2+)</name>
        <dbReference type="ChEBI" id="CHEBI:18420"/>
    </cofactor>
    <text evidence="13">Mg(2+) is required for catalysis and for stabilizing the dimer.</text>
</comment>
<evidence type="ECO:0000256" key="11">
    <source>
        <dbReference type="PIRSR" id="PIRSR001400-1"/>
    </source>
</evidence>
<dbReference type="InterPro" id="IPR020810">
    <property type="entry name" value="Enolase_C"/>
</dbReference>
<dbReference type="InterPro" id="IPR000941">
    <property type="entry name" value="Enolase"/>
</dbReference>
<dbReference type="GO" id="GO:0004634">
    <property type="term" value="F:phosphopyruvate hydratase activity"/>
    <property type="evidence" value="ECO:0007669"/>
    <property type="project" value="UniProtKB-UniRule"/>
</dbReference>
<dbReference type="SMART" id="SM01192">
    <property type="entry name" value="Enolase_C"/>
    <property type="match status" value="1"/>
</dbReference>
<feature type="binding site" evidence="10 13">
    <location>
        <position position="284"/>
    </location>
    <ligand>
        <name>Mg(2+)</name>
        <dbReference type="ChEBI" id="CHEBI:18420"/>
    </ligand>
</feature>
<dbReference type="SFLD" id="SFLDF00002">
    <property type="entry name" value="enolase"/>
    <property type="match status" value="1"/>
</dbReference>
<comment type="caution">
    <text evidence="16">The sequence shown here is derived from an EMBL/GenBank/DDBJ whole genome shotgun (WGS) entry which is preliminary data.</text>
</comment>
<dbReference type="PRINTS" id="PR00148">
    <property type="entry name" value="ENOLASE"/>
</dbReference>
<dbReference type="SUPFAM" id="SSF54826">
    <property type="entry name" value="Enolase N-terminal domain-like"/>
    <property type="match status" value="1"/>
</dbReference>
<evidence type="ECO:0000256" key="4">
    <source>
        <dbReference type="ARBA" id="ARBA00017068"/>
    </source>
</evidence>
<evidence type="ECO:0000256" key="8">
    <source>
        <dbReference type="ARBA" id="ARBA00023239"/>
    </source>
</evidence>
<dbReference type="SFLD" id="SFLDG00178">
    <property type="entry name" value="enolase"/>
    <property type="match status" value="1"/>
</dbReference>
<gene>
    <name evidence="10" type="primary">eno</name>
    <name evidence="16" type="ORF">GWO12_16040</name>
</gene>
<evidence type="ECO:0000256" key="12">
    <source>
        <dbReference type="PIRSR" id="PIRSR001400-2"/>
    </source>
</evidence>
<feature type="binding site" evidence="12">
    <location>
        <position position="155"/>
    </location>
    <ligand>
        <name>substrate</name>
    </ligand>
</feature>
<evidence type="ECO:0000259" key="15">
    <source>
        <dbReference type="SMART" id="SM01193"/>
    </source>
</evidence>
<dbReference type="InterPro" id="IPR029017">
    <property type="entry name" value="Enolase-like_N"/>
</dbReference>
<evidence type="ECO:0000256" key="2">
    <source>
        <dbReference type="ARBA" id="ARBA00009604"/>
    </source>
</evidence>
<feature type="binding site" evidence="10">
    <location>
        <position position="365"/>
    </location>
    <ligand>
        <name>(2R)-2-phosphoglycerate</name>
        <dbReference type="ChEBI" id="CHEBI:58289"/>
    </ligand>
</feature>
<comment type="subcellular location">
    <subcellularLocation>
        <location evidence="10">Cytoplasm</location>
    </subcellularLocation>
    <subcellularLocation>
        <location evidence="10">Secreted</location>
    </subcellularLocation>
    <subcellularLocation>
        <location evidence="10">Cell surface</location>
    </subcellularLocation>
    <text evidence="10">Fractions of enolase are present in both the cytoplasm and on the cell surface.</text>
</comment>
<dbReference type="PROSITE" id="PS00164">
    <property type="entry name" value="ENOLASE"/>
    <property type="match status" value="1"/>
</dbReference>
<dbReference type="CDD" id="cd03313">
    <property type="entry name" value="enolase"/>
    <property type="match status" value="1"/>
</dbReference>
<feature type="binding site" evidence="12">
    <location>
        <position position="284"/>
    </location>
    <ligand>
        <name>substrate</name>
    </ligand>
</feature>
<dbReference type="EC" id="4.2.1.11" evidence="3 10"/>
<dbReference type="FunFam" id="3.30.390.10:FF:000001">
    <property type="entry name" value="Enolase"/>
    <property type="match status" value="1"/>
</dbReference>
<dbReference type="SUPFAM" id="SSF51604">
    <property type="entry name" value="Enolase C-terminal domain-like"/>
    <property type="match status" value="1"/>
</dbReference>
<feature type="binding site" evidence="10 13">
    <location>
        <position position="311"/>
    </location>
    <ligand>
        <name>Mg(2+)</name>
        <dbReference type="ChEBI" id="CHEBI:18420"/>
    </ligand>
</feature>
<keyword evidence="6 10" id="KW-0460">Magnesium</keyword>
<evidence type="ECO:0000256" key="9">
    <source>
        <dbReference type="ARBA" id="ARBA00045763"/>
    </source>
</evidence>
<comment type="cofactor">
    <cofactor evidence="10">
        <name>Mg(2+)</name>
        <dbReference type="ChEBI" id="CHEBI:18420"/>
    </cofactor>
    <text evidence="10">Binds a second Mg(2+) ion via substrate during catalysis.</text>
</comment>
<proteinExistence type="inferred from homology"/>
<dbReference type="GO" id="GO:0006096">
    <property type="term" value="P:glycolytic process"/>
    <property type="evidence" value="ECO:0007669"/>
    <property type="project" value="UniProtKB-UniRule"/>
</dbReference>
<reference evidence="16 17" key="1">
    <citation type="submission" date="2020-01" db="EMBL/GenBank/DDBJ databases">
        <title>Genomes assembled from Gulf of Kutch pelagic sediment metagenomes.</title>
        <authorList>
            <person name="Chandrashekar M."/>
            <person name="Mahajan M.S."/>
            <person name="Dave K.J."/>
            <person name="Vatsa P."/>
            <person name="Nathani N.M."/>
        </authorList>
    </citation>
    <scope>NUCLEOTIDE SEQUENCE [LARGE SCALE GENOMIC DNA]</scope>
    <source>
        <strain evidence="16">KS3-K002</strain>
    </source>
</reference>
<keyword evidence="5 10" id="KW-0964">Secreted</keyword>
<dbReference type="InterPro" id="IPR036849">
    <property type="entry name" value="Enolase-like_C_sf"/>
</dbReference>
<dbReference type="HAMAP" id="MF_00318">
    <property type="entry name" value="Enolase"/>
    <property type="match status" value="1"/>
</dbReference>
<evidence type="ECO:0000256" key="6">
    <source>
        <dbReference type="ARBA" id="ARBA00022842"/>
    </source>
</evidence>
<keyword evidence="7 10" id="KW-0324">Glycolysis</keyword>
<feature type="binding site" evidence="10">
    <location>
        <position position="366"/>
    </location>
    <ligand>
        <name>(2R)-2-phosphoglycerate</name>
        <dbReference type="ChEBI" id="CHEBI:58289"/>
    </ligand>
</feature>
<organism evidence="16 17">
    <name type="scientific">Candidatus Kutchimonas denitrificans</name>
    <dbReference type="NCBI Taxonomy" id="3056748"/>
    <lineage>
        <taxon>Bacteria</taxon>
        <taxon>Pseudomonadati</taxon>
        <taxon>Gemmatimonadota</taxon>
        <taxon>Gemmatimonadia</taxon>
        <taxon>Candidatus Palauibacterales</taxon>
        <taxon>Candidatus Palauibacteraceae</taxon>
        <taxon>Candidatus Kutchimonas</taxon>
    </lineage>
</organism>
<feature type="binding site" evidence="10">
    <location>
        <position position="336"/>
    </location>
    <ligand>
        <name>(2R)-2-phosphoglycerate</name>
        <dbReference type="ChEBI" id="CHEBI:58289"/>
    </ligand>
</feature>
<dbReference type="InterPro" id="IPR020811">
    <property type="entry name" value="Enolase_N"/>
</dbReference>
<comment type="function">
    <text evidence="9 10">Catalyzes the reversible conversion of 2-phosphoglycerate (2-PG) into phosphoenolpyruvate (PEP). It is essential for the degradation of carbohydrates via glycolysis.</text>
</comment>
<feature type="domain" description="Enolase C-terminal TIM barrel" evidence="14">
    <location>
        <begin position="139"/>
        <end position="424"/>
    </location>
</feature>
<feature type="binding site" evidence="12">
    <location>
        <position position="387"/>
    </location>
    <ligand>
        <name>substrate</name>
    </ligand>
</feature>